<dbReference type="RefSeq" id="XP_001596054.1">
    <property type="nucleotide sequence ID" value="XM_001596004.1"/>
</dbReference>
<dbReference type="AlphaFoldDB" id="A7EAD8"/>
<dbReference type="HOGENOM" id="CLU_3070078_0_0_1"/>
<proteinExistence type="predicted"/>
<protein>
    <submittedName>
        <fullName evidence="1">Uncharacterized protein</fullName>
    </submittedName>
</protein>
<dbReference type="InParanoid" id="A7EAD8"/>
<dbReference type="KEGG" id="ssl:SS1G_02270"/>
<gene>
    <name evidence="1" type="ORF">SS1G_02270</name>
</gene>
<sequence length="53" mass="5911">MALKGPVYEFEVKVDLDLDVDVVDGSGWSGCVWMESMRERIHLREVVSSIGIG</sequence>
<dbReference type="EMBL" id="CH476623">
    <property type="protein sequence ID" value="EDN99416.1"/>
    <property type="molecule type" value="Genomic_DNA"/>
</dbReference>
<reference evidence="2" key="1">
    <citation type="journal article" date="2011" name="PLoS Genet.">
        <title>Genomic analysis of the necrotrophic fungal pathogens Sclerotinia sclerotiorum and Botrytis cinerea.</title>
        <authorList>
            <person name="Amselem J."/>
            <person name="Cuomo C.A."/>
            <person name="van Kan J.A."/>
            <person name="Viaud M."/>
            <person name="Benito E.P."/>
            <person name="Couloux A."/>
            <person name="Coutinho P.M."/>
            <person name="de Vries R.P."/>
            <person name="Dyer P.S."/>
            <person name="Fillinger S."/>
            <person name="Fournier E."/>
            <person name="Gout L."/>
            <person name="Hahn M."/>
            <person name="Kohn L."/>
            <person name="Lapalu N."/>
            <person name="Plummer K.M."/>
            <person name="Pradier J.M."/>
            <person name="Quevillon E."/>
            <person name="Sharon A."/>
            <person name="Simon A."/>
            <person name="ten Have A."/>
            <person name="Tudzynski B."/>
            <person name="Tudzynski P."/>
            <person name="Wincker P."/>
            <person name="Andrew M."/>
            <person name="Anthouard V."/>
            <person name="Beever R.E."/>
            <person name="Beffa R."/>
            <person name="Benoit I."/>
            <person name="Bouzid O."/>
            <person name="Brault B."/>
            <person name="Chen Z."/>
            <person name="Choquer M."/>
            <person name="Collemare J."/>
            <person name="Cotton P."/>
            <person name="Danchin E.G."/>
            <person name="Da Silva C."/>
            <person name="Gautier A."/>
            <person name="Giraud C."/>
            <person name="Giraud T."/>
            <person name="Gonzalez C."/>
            <person name="Grossetete S."/>
            <person name="Guldener U."/>
            <person name="Henrissat B."/>
            <person name="Howlett B.J."/>
            <person name="Kodira C."/>
            <person name="Kretschmer M."/>
            <person name="Lappartient A."/>
            <person name="Leroch M."/>
            <person name="Levis C."/>
            <person name="Mauceli E."/>
            <person name="Neuveglise C."/>
            <person name="Oeser B."/>
            <person name="Pearson M."/>
            <person name="Poulain J."/>
            <person name="Poussereau N."/>
            <person name="Quesneville H."/>
            <person name="Rascle C."/>
            <person name="Schumacher J."/>
            <person name="Segurens B."/>
            <person name="Sexton A."/>
            <person name="Silva E."/>
            <person name="Sirven C."/>
            <person name="Soanes D.M."/>
            <person name="Talbot N.J."/>
            <person name="Templeton M."/>
            <person name="Yandava C."/>
            <person name="Yarden O."/>
            <person name="Zeng Q."/>
            <person name="Rollins J.A."/>
            <person name="Lebrun M.H."/>
            <person name="Dickman M."/>
        </authorList>
    </citation>
    <scope>NUCLEOTIDE SEQUENCE [LARGE SCALE GENOMIC DNA]</scope>
    <source>
        <strain evidence="2">ATCC 18683 / 1980 / Ss-1</strain>
    </source>
</reference>
<dbReference type="Proteomes" id="UP000001312">
    <property type="component" value="Unassembled WGS sequence"/>
</dbReference>
<evidence type="ECO:0000313" key="1">
    <source>
        <dbReference type="EMBL" id="EDN99416.1"/>
    </source>
</evidence>
<dbReference type="GeneID" id="5492560"/>
<accession>A7EAD8</accession>
<name>A7EAD8_SCLS1</name>
<organism evidence="1 2">
    <name type="scientific">Sclerotinia sclerotiorum (strain ATCC 18683 / 1980 / Ss-1)</name>
    <name type="common">White mold</name>
    <name type="synonym">Whetzelinia sclerotiorum</name>
    <dbReference type="NCBI Taxonomy" id="665079"/>
    <lineage>
        <taxon>Eukaryota</taxon>
        <taxon>Fungi</taxon>
        <taxon>Dikarya</taxon>
        <taxon>Ascomycota</taxon>
        <taxon>Pezizomycotina</taxon>
        <taxon>Leotiomycetes</taxon>
        <taxon>Helotiales</taxon>
        <taxon>Sclerotiniaceae</taxon>
        <taxon>Sclerotinia</taxon>
    </lineage>
</organism>
<keyword evidence="2" id="KW-1185">Reference proteome</keyword>
<evidence type="ECO:0000313" key="2">
    <source>
        <dbReference type="Proteomes" id="UP000001312"/>
    </source>
</evidence>